<evidence type="ECO:0000256" key="4">
    <source>
        <dbReference type="SAM" id="MobiDB-lite"/>
    </source>
</evidence>
<protein>
    <recommendedName>
        <fullName evidence="5">PDZ domain-containing protein</fullName>
    </recommendedName>
</protein>
<evidence type="ECO:0000256" key="1">
    <source>
        <dbReference type="ARBA" id="ARBA00004496"/>
    </source>
</evidence>
<keyword evidence="7" id="KW-1185">Reference proteome</keyword>
<feature type="region of interest" description="Disordered" evidence="4">
    <location>
        <begin position="1228"/>
        <end position="1295"/>
    </location>
</feature>
<evidence type="ECO:0000256" key="2">
    <source>
        <dbReference type="ARBA" id="ARBA00022490"/>
    </source>
</evidence>
<dbReference type="GO" id="GO:0005737">
    <property type="term" value="C:cytoplasm"/>
    <property type="evidence" value="ECO:0007669"/>
    <property type="project" value="UniProtKB-SubCell"/>
</dbReference>
<dbReference type="InterPro" id="IPR001478">
    <property type="entry name" value="PDZ"/>
</dbReference>
<dbReference type="PANTHER" id="PTHR15963">
    <property type="entry name" value="GENERAL RECEPTOR FOR PHOSPHOINOSITIDES 1-ASSOCIATED SCAFFOLD PROTEIN-RELATED"/>
    <property type="match status" value="1"/>
</dbReference>
<gene>
    <name evidence="6" type="ORF">NEMVEDRAFT_v1g242338</name>
</gene>
<dbReference type="STRING" id="45351.A7S2A1"/>
<dbReference type="Gene3D" id="2.30.29.30">
    <property type="entry name" value="Pleckstrin-homology domain (PH domain)/Phosphotyrosine-binding domain (PTB)"/>
    <property type="match status" value="1"/>
</dbReference>
<feature type="region of interest" description="Disordered" evidence="4">
    <location>
        <begin position="1"/>
        <end position="22"/>
    </location>
</feature>
<sequence>MAEIEERKYSEDGEGSAVESGKPENAVDLSCIHWGYLNCVLVVDPSRKAKDLSLPPDTADYPPPTSVAGPTKNNDKKEAFLMLKKGASVEITGYEEYKAKKRIKKGETSRARNNLFKLLVTKTPGSPVYYFQAPSKGSMYRWISKIEEGIDLADTPQSNSTVDKRLQDAKMLAVEQRRYHLAPELKYSEKDDEDSGMEGDVEESFEIVEKPPEPAINPRLVKLQHKLRAKECELEMLEGQEQAFLGSNTRCELSKVCEFEATTKDDYYLVLGHPSTLIPKKTKLKILGQLSNRRWRCFVDLPKASDIAIVDDTGSGPQEMVSRREVTTESGPEEMVSRREVTTESGPKEMVSRREVTTESGPEKMVSRREVTTESGPEEMVSRREVTTESGPEEMVSRREVTTESGPEKMVSRREVTTERLIGSVPTSLLVELEDLSKKKRTLKVETGTPMSTPGVSPHPSPPLSPYSPHRPSDQTNQRDASQGEQVVEDLRRFTGRIAPPDQDAWEQFYLPSPPSSPDTSRSTSPSLSPSQSLEALDSQESQKDDRHSLESDEVPVTYIGAESGEEPPDEDLEPENEYREVTAGRDVIVAAAKLDSSTDDLADSPESSCKNYGFVVTKKLRQRGISLIVGSSSSEDEDDDGVDTIAKITRRKLDEEFERFSYPKENTQSGVRPYSAFVPRKKACISFGISDIHRFDQALSFNLFKIYIRKKGSFQTIVSAKTTNLRLATTDELLKDYASPSQQTPLSRSKTFDTFNALREFSTPENSPPLNRRRTIQMTRNNEGGFGFTLQTYGIVQQNGEVEFMTFVLAVEEDGPAYMAGMRPGDIIVSVENRDVEEEDHRVLVSLLQEAPVSIRLVVVFVDAIRRMHLNTRIKVLKTELQSKEDEFEALCRKEQEICRGLSHCISIADIQPMRQTHPRQNPYMYTTELTSSFAKDSPNVRDSLVQYRQQPQQRTRPASLPDQSELSKQGLACTTGTEMLETFASSPEFAKKSASLKLQKKVKKARQTSTTFKTYVELENYDNTPLVDEIGSTLSVSSSNSESSNRLSWPVSPDDVMTASPKRQAKSKKKNDKSPSKNNNQTNRNQGNTGITENTKSPKKTNIDATVPSDSSVSVVRVSLHSESRTSSVTRNTLNGSGVNVSVGTPRTSSTTPENTAIQPGIVSRLAKASPQSARTTPISARSESLKDLSTRGEVARVVWPPRDECKASERSDPLCSTEPRYNAKLAEDSSQARDEFQGKERSESNISQLKRLFEGSETQEPMGEQQMAEEIIHPSRVETKSSRPRLGSRPESFMLAMDAAEDWQLIPEKNRKHRNPHESTA</sequence>
<feature type="compositionally biased region" description="Basic and acidic residues" evidence="4">
    <location>
        <begin position="395"/>
        <end position="418"/>
    </location>
</feature>
<dbReference type="InterPro" id="IPR052122">
    <property type="entry name" value="Intracell_Traff_Signaling_Reg"/>
</dbReference>
<dbReference type="Proteomes" id="UP000001593">
    <property type="component" value="Unassembled WGS sequence"/>
</dbReference>
<keyword evidence="2" id="KW-0963">Cytoplasm</keyword>
<dbReference type="OMA" id="ESGPEKM"/>
<dbReference type="InterPro" id="IPR011993">
    <property type="entry name" value="PH-like_dom_sf"/>
</dbReference>
<dbReference type="PROSITE" id="PS50106">
    <property type="entry name" value="PDZ"/>
    <property type="match status" value="1"/>
</dbReference>
<feature type="compositionally biased region" description="Basic and acidic residues" evidence="4">
    <location>
        <begin position="335"/>
        <end position="372"/>
    </location>
</feature>
<feature type="domain" description="PDZ" evidence="5">
    <location>
        <begin position="776"/>
        <end position="864"/>
    </location>
</feature>
<feature type="region of interest" description="Disordered" evidence="4">
    <location>
        <begin position="948"/>
        <end position="970"/>
    </location>
</feature>
<dbReference type="InterPro" id="IPR036034">
    <property type="entry name" value="PDZ_sf"/>
</dbReference>
<dbReference type="PANTHER" id="PTHR15963:SF5">
    <property type="entry name" value="SHORT SPINDLE 6, ISOFORM A"/>
    <property type="match status" value="1"/>
</dbReference>
<feature type="compositionally biased region" description="Low complexity" evidence="4">
    <location>
        <begin position="1036"/>
        <end position="1050"/>
    </location>
</feature>
<dbReference type="SUPFAM" id="SSF50156">
    <property type="entry name" value="PDZ domain-like"/>
    <property type="match status" value="1"/>
</dbReference>
<dbReference type="SMART" id="SM00228">
    <property type="entry name" value="PDZ"/>
    <property type="match status" value="1"/>
</dbReference>
<feature type="compositionally biased region" description="Low complexity" evidence="4">
    <location>
        <begin position="948"/>
        <end position="959"/>
    </location>
</feature>
<feature type="compositionally biased region" description="Polar residues" evidence="4">
    <location>
        <begin position="474"/>
        <end position="485"/>
    </location>
</feature>
<evidence type="ECO:0000256" key="3">
    <source>
        <dbReference type="SAM" id="Coils"/>
    </source>
</evidence>
<feature type="compositionally biased region" description="Low complexity" evidence="4">
    <location>
        <begin position="1109"/>
        <end position="1123"/>
    </location>
</feature>
<feature type="compositionally biased region" description="Polar residues" evidence="4">
    <location>
        <begin position="1127"/>
        <end position="1160"/>
    </location>
</feature>
<dbReference type="Gene3D" id="2.30.42.10">
    <property type="match status" value="1"/>
</dbReference>
<dbReference type="Pfam" id="PF17820">
    <property type="entry name" value="PDZ_6"/>
    <property type="match status" value="1"/>
</dbReference>
<name>A7S2A1_NEMVE</name>
<feature type="compositionally biased region" description="Basic and acidic residues" evidence="4">
    <location>
        <begin position="1228"/>
        <end position="1246"/>
    </location>
</feature>
<evidence type="ECO:0000313" key="7">
    <source>
        <dbReference type="Proteomes" id="UP000001593"/>
    </source>
</evidence>
<feature type="region of interest" description="Disordered" evidence="4">
    <location>
        <begin position="1036"/>
        <end position="1189"/>
    </location>
</feature>
<feature type="compositionally biased region" description="Low complexity" evidence="4">
    <location>
        <begin position="1078"/>
        <end position="1092"/>
    </location>
</feature>
<feature type="compositionally biased region" description="Basic and acidic residues" evidence="4">
    <location>
        <begin position="1"/>
        <end position="11"/>
    </location>
</feature>
<feature type="compositionally biased region" description="Polar residues" evidence="4">
    <location>
        <begin position="1172"/>
        <end position="1185"/>
    </location>
</feature>
<feature type="compositionally biased region" description="Low complexity" evidence="4">
    <location>
        <begin position="518"/>
        <end position="534"/>
    </location>
</feature>
<reference evidence="6 7" key="1">
    <citation type="journal article" date="2007" name="Science">
        <title>Sea anemone genome reveals ancestral eumetazoan gene repertoire and genomic organization.</title>
        <authorList>
            <person name="Putnam N.H."/>
            <person name="Srivastava M."/>
            <person name="Hellsten U."/>
            <person name="Dirks B."/>
            <person name="Chapman J."/>
            <person name="Salamov A."/>
            <person name="Terry A."/>
            <person name="Shapiro H."/>
            <person name="Lindquist E."/>
            <person name="Kapitonov V.V."/>
            <person name="Jurka J."/>
            <person name="Genikhovich G."/>
            <person name="Grigoriev I.V."/>
            <person name="Lucas S.M."/>
            <person name="Steele R.E."/>
            <person name="Finnerty J.R."/>
            <person name="Technau U."/>
            <person name="Martindale M.Q."/>
            <person name="Rokhsar D.S."/>
        </authorList>
    </citation>
    <scope>NUCLEOTIDE SEQUENCE [LARGE SCALE GENOMIC DNA]</scope>
    <source>
        <strain evidence="7">CH2 X CH6</strain>
    </source>
</reference>
<feature type="compositionally biased region" description="Basic and acidic residues" evidence="4">
    <location>
        <begin position="1273"/>
        <end position="1284"/>
    </location>
</feature>
<feature type="compositionally biased region" description="Acidic residues" evidence="4">
    <location>
        <begin position="564"/>
        <end position="576"/>
    </location>
</feature>
<feature type="coiled-coil region" evidence="3">
    <location>
        <begin position="868"/>
        <end position="895"/>
    </location>
</feature>
<proteinExistence type="predicted"/>
<dbReference type="EMBL" id="DS469567">
    <property type="protein sequence ID" value="EDO42249.1"/>
    <property type="molecule type" value="Genomic_DNA"/>
</dbReference>
<dbReference type="InParanoid" id="A7S2A1"/>
<feature type="region of interest" description="Disordered" evidence="4">
    <location>
        <begin position="310"/>
        <end position="578"/>
    </location>
</feature>
<comment type="subcellular location">
    <subcellularLocation>
        <location evidence="1">Cytoplasm</location>
    </subcellularLocation>
</comment>
<feature type="compositionally biased region" description="Basic and acidic residues" evidence="4">
    <location>
        <begin position="541"/>
        <end position="551"/>
    </location>
</feature>
<evidence type="ECO:0000313" key="6">
    <source>
        <dbReference type="EMBL" id="EDO42249.1"/>
    </source>
</evidence>
<evidence type="ECO:0000259" key="5">
    <source>
        <dbReference type="PROSITE" id="PS50106"/>
    </source>
</evidence>
<dbReference type="HOGENOM" id="CLU_259617_0_0_1"/>
<accession>A7S2A1</accession>
<keyword evidence="3" id="KW-0175">Coiled coil</keyword>
<feature type="compositionally biased region" description="Pro residues" evidence="4">
    <location>
        <begin position="457"/>
        <end position="466"/>
    </location>
</feature>
<dbReference type="InterPro" id="IPR041489">
    <property type="entry name" value="PDZ_6"/>
</dbReference>
<dbReference type="eggNOG" id="KOG3528">
    <property type="taxonomic scope" value="Eukaryota"/>
</dbReference>
<organism evidence="6 7">
    <name type="scientific">Nematostella vectensis</name>
    <name type="common">Starlet sea anemone</name>
    <dbReference type="NCBI Taxonomy" id="45351"/>
    <lineage>
        <taxon>Eukaryota</taxon>
        <taxon>Metazoa</taxon>
        <taxon>Cnidaria</taxon>
        <taxon>Anthozoa</taxon>
        <taxon>Hexacorallia</taxon>
        <taxon>Actiniaria</taxon>
        <taxon>Edwardsiidae</taxon>
        <taxon>Nematostella</taxon>
    </lineage>
</organism>
<feature type="region of interest" description="Disordered" evidence="4">
    <location>
        <begin position="52"/>
        <end position="73"/>
    </location>
</feature>